<dbReference type="SUPFAM" id="SSF52972">
    <property type="entry name" value="ITPase-like"/>
    <property type="match status" value="1"/>
</dbReference>
<sequence length="53" mass="5571">PRGSGGFGYDPVFLDAARGVAAAELDAALKNHISHRARACTALRAQWPPRSAP</sequence>
<name>T1AYD4_9ZZZZ</name>
<dbReference type="AlphaFoldDB" id="T1AYD4"/>
<dbReference type="InterPro" id="IPR029001">
    <property type="entry name" value="ITPase-like_fam"/>
</dbReference>
<dbReference type="EMBL" id="AUZY01004575">
    <property type="protein sequence ID" value="EQD62567.1"/>
    <property type="molecule type" value="Genomic_DNA"/>
</dbReference>
<reference evidence="1" key="2">
    <citation type="journal article" date="2014" name="ISME J.">
        <title>Microbial stratification in low pH oxic and suboxic macroscopic growths along an acid mine drainage.</title>
        <authorList>
            <person name="Mendez-Garcia C."/>
            <person name="Mesa V."/>
            <person name="Sprenger R.R."/>
            <person name="Richter M."/>
            <person name="Diez M.S."/>
            <person name="Solano J."/>
            <person name="Bargiela R."/>
            <person name="Golyshina O.V."/>
            <person name="Manteca A."/>
            <person name="Ramos J.L."/>
            <person name="Gallego J.R."/>
            <person name="Llorente I."/>
            <person name="Martins Dos Santos V.A."/>
            <person name="Jensen O.N."/>
            <person name="Pelaez A.I."/>
            <person name="Sanchez J."/>
            <person name="Ferrer M."/>
        </authorList>
    </citation>
    <scope>NUCLEOTIDE SEQUENCE</scope>
</reference>
<protein>
    <submittedName>
        <fullName evidence="1">Deoxyribonucleotide triphosphate pyrophosphatase</fullName>
    </submittedName>
</protein>
<dbReference type="Pfam" id="PF01725">
    <property type="entry name" value="Ham1p_like"/>
    <property type="match status" value="1"/>
</dbReference>
<proteinExistence type="predicted"/>
<accession>T1AYD4</accession>
<gene>
    <name evidence="1" type="ORF">B1B_07185</name>
</gene>
<comment type="caution">
    <text evidence="1">The sequence shown here is derived from an EMBL/GenBank/DDBJ whole genome shotgun (WGS) entry which is preliminary data.</text>
</comment>
<evidence type="ECO:0000313" key="1">
    <source>
        <dbReference type="EMBL" id="EQD62567.1"/>
    </source>
</evidence>
<feature type="non-terminal residue" evidence="1">
    <location>
        <position position="1"/>
    </location>
</feature>
<organism evidence="1">
    <name type="scientific">mine drainage metagenome</name>
    <dbReference type="NCBI Taxonomy" id="410659"/>
    <lineage>
        <taxon>unclassified sequences</taxon>
        <taxon>metagenomes</taxon>
        <taxon>ecological metagenomes</taxon>
    </lineage>
</organism>
<dbReference type="GO" id="GO:0009143">
    <property type="term" value="P:nucleoside triphosphate catabolic process"/>
    <property type="evidence" value="ECO:0007669"/>
    <property type="project" value="InterPro"/>
</dbReference>
<dbReference type="InterPro" id="IPR002637">
    <property type="entry name" value="RdgB/HAM1"/>
</dbReference>
<dbReference type="GO" id="GO:0047429">
    <property type="term" value="F:nucleoside triphosphate diphosphatase activity"/>
    <property type="evidence" value="ECO:0007669"/>
    <property type="project" value="InterPro"/>
</dbReference>
<reference evidence="1" key="1">
    <citation type="submission" date="2013-08" db="EMBL/GenBank/DDBJ databases">
        <authorList>
            <person name="Mendez C."/>
            <person name="Richter M."/>
            <person name="Ferrer M."/>
            <person name="Sanchez J."/>
        </authorList>
    </citation>
    <scope>NUCLEOTIDE SEQUENCE</scope>
</reference>
<dbReference type="Gene3D" id="3.90.950.10">
    <property type="match status" value="1"/>
</dbReference>